<dbReference type="EMBL" id="CP003053">
    <property type="protein sequence ID" value="AFM15941.1"/>
    <property type="molecule type" value="Genomic_DNA"/>
</dbReference>
<evidence type="ECO:0000313" key="1">
    <source>
        <dbReference type="EMBL" id="AFM15941.1"/>
    </source>
</evidence>
<accession>I4BF84</accession>
<protein>
    <submittedName>
        <fullName evidence="1">SOUL heme-binding protein</fullName>
    </submittedName>
</protein>
<reference evidence="1 2" key="1">
    <citation type="submission" date="2012-06" db="EMBL/GenBank/DDBJ databases">
        <title>Complete sequence of chromosome of Mycobacterium chubuense NBB4.</title>
        <authorList>
            <consortium name="US DOE Joint Genome Institute"/>
            <person name="Lucas S."/>
            <person name="Han J."/>
            <person name="Lapidus A."/>
            <person name="Cheng J.-F."/>
            <person name="Goodwin L."/>
            <person name="Pitluck S."/>
            <person name="Peters L."/>
            <person name="Mikhailova N."/>
            <person name="Teshima H."/>
            <person name="Detter J.C."/>
            <person name="Han C."/>
            <person name="Tapia R."/>
            <person name="Land M."/>
            <person name="Hauser L."/>
            <person name="Kyrpides N."/>
            <person name="Ivanova N."/>
            <person name="Pagani I."/>
            <person name="Mattes T."/>
            <person name="Holmes A."/>
            <person name="Rutledge P."/>
            <person name="Paulsen I."/>
            <person name="Coleman N."/>
            <person name="Woyke T."/>
        </authorList>
    </citation>
    <scope>NUCLEOTIDE SEQUENCE [LARGE SCALE GENOMIC DNA]</scope>
    <source>
        <strain evidence="1 2">NBB4</strain>
    </source>
</reference>
<dbReference type="PATRIC" id="fig|710421.3.peg.1141"/>
<proteinExistence type="predicted"/>
<name>I4BF84_MYCCN</name>
<dbReference type="eggNOG" id="COG3449">
    <property type="taxonomic scope" value="Bacteria"/>
</dbReference>
<dbReference type="STRING" id="710421.Mycch_1133"/>
<dbReference type="InterPro" id="IPR006917">
    <property type="entry name" value="SOUL_heme-bd"/>
</dbReference>
<sequence length="207" mass="22745">MLDIKEVVSQGLGFAGSIVGIRWGTEEPRYVVVDTIRDEDGDVEIRRYDARVAAETTVDADEDAARNVGFRRLAGYIFGGNSGGAKIDMTAPVTQRTGGQKIAMTAPVAQQQSTIRFFMPAKWTLDTLPQPNDGRVRLVEVPGETVAVLKFSGDRSPAEVERRTQVLRRILSGSAHQPAGDAVAWFYDPPFTLPFRRRNEVVIPVEG</sequence>
<keyword evidence="2" id="KW-1185">Reference proteome</keyword>
<dbReference type="Pfam" id="PF04832">
    <property type="entry name" value="SOUL"/>
    <property type="match status" value="1"/>
</dbReference>
<dbReference type="PANTHER" id="PTHR11220">
    <property type="entry name" value="HEME-BINDING PROTEIN-RELATED"/>
    <property type="match status" value="1"/>
</dbReference>
<dbReference type="OrthoDB" id="2156220at2"/>
<dbReference type="RefSeq" id="WP_014814424.1">
    <property type="nucleotide sequence ID" value="NC_018027.1"/>
</dbReference>
<dbReference type="Gene3D" id="3.20.80.10">
    <property type="entry name" value="Regulatory factor, effector binding domain"/>
    <property type="match status" value="1"/>
</dbReference>
<dbReference type="InterPro" id="IPR011256">
    <property type="entry name" value="Reg_factor_effector_dom_sf"/>
</dbReference>
<organism evidence="1 2">
    <name type="scientific">Mycolicibacterium chubuense (strain NBB4)</name>
    <name type="common">Mycobacterium chubuense</name>
    <dbReference type="NCBI Taxonomy" id="710421"/>
    <lineage>
        <taxon>Bacteria</taxon>
        <taxon>Bacillati</taxon>
        <taxon>Actinomycetota</taxon>
        <taxon>Actinomycetes</taxon>
        <taxon>Mycobacteriales</taxon>
        <taxon>Mycobacteriaceae</taxon>
        <taxon>Mycolicibacterium</taxon>
    </lineage>
</organism>
<evidence type="ECO:0000313" key="2">
    <source>
        <dbReference type="Proteomes" id="UP000006057"/>
    </source>
</evidence>
<dbReference type="Proteomes" id="UP000006057">
    <property type="component" value="Chromosome"/>
</dbReference>
<dbReference type="AlphaFoldDB" id="I4BF84"/>
<dbReference type="PANTHER" id="PTHR11220:SF58">
    <property type="entry name" value="SOUL HEME-BINDING FAMILY PROTEIN"/>
    <property type="match status" value="1"/>
</dbReference>
<dbReference type="KEGG" id="mcb:Mycch_1133"/>
<dbReference type="HOGENOM" id="CLU_068699_0_0_11"/>
<gene>
    <name evidence="1" type="ordered locus">Mycch_1133</name>
</gene>
<dbReference type="SUPFAM" id="SSF55136">
    <property type="entry name" value="Probable bacterial effector-binding domain"/>
    <property type="match status" value="1"/>
</dbReference>